<evidence type="ECO:0000313" key="4">
    <source>
        <dbReference type="Proteomes" id="UP001145021"/>
    </source>
</evidence>
<proteinExistence type="predicted"/>
<feature type="region of interest" description="Disordered" evidence="1">
    <location>
        <begin position="595"/>
        <end position="642"/>
    </location>
</feature>
<evidence type="ECO:0000259" key="2">
    <source>
        <dbReference type="SMART" id="SM00581"/>
    </source>
</evidence>
<feature type="compositionally biased region" description="Acidic residues" evidence="1">
    <location>
        <begin position="424"/>
        <end position="453"/>
    </location>
</feature>
<dbReference type="InterPro" id="IPR052584">
    <property type="entry name" value="U2_snRNP_Complex_Component"/>
</dbReference>
<feature type="region of interest" description="Disordered" evidence="1">
    <location>
        <begin position="424"/>
        <end position="474"/>
    </location>
</feature>
<protein>
    <recommendedName>
        <fullName evidence="2">PSP proline-rich domain-containing protein</fullName>
    </recommendedName>
</protein>
<dbReference type="Proteomes" id="UP001145021">
    <property type="component" value="Unassembled WGS sequence"/>
</dbReference>
<feature type="compositionally biased region" description="Basic and acidic residues" evidence="1">
    <location>
        <begin position="139"/>
        <end position="149"/>
    </location>
</feature>
<reference evidence="3" key="1">
    <citation type="submission" date="2022-07" db="EMBL/GenBank/DDBJ databases">
        <title>Phylogenomic reconstructions and comparative analyses of Kickxellomycotina fungi.</title>
        <authorList>
            <person name="Reynolds N.K."/>
            <person name="Stajich J.E."/>
            <person name="Barry K."/>
            <person name="Grigoriev I.V."/>
            <person name="Crous P."/>
            <person name="Smith M.E."/>
        </authorList>
    </citation>
    <scope>NUCLEOTIDE SEQUENCE</scope>
    <source>
        <strain evidence="3">NBRC 105413</strain>
    </source>
</reference>
<organism evidence="3 4">
    <name type="scientific">Coemansia asiatica</name>
    <dbReference type="NCBI Taxonomy" id="1052880"/>
    <lineage>
        <taxon>Eukaryota</taxon>
        <taxon>Fungi</taxon>
        <taxon>Fungi incertae sedis</taxon>
        <taxon>Zoopagomycota</taxon>
        <taxon>Kickxellomycotina</taxon>
        <taxon>Kickxellomycetes</taxon>
        <taxon>Kickxellales</taxon>
        <taxon>Kickxellaceae</taxon>
        <taxon>Coemansia</taxon>
    </lineage>
</organism>
<feature type="compositionally biased region" description="Basic residues" evidence="1">
    <location>
        <begin position="633"/>
        <end position="642"/>
    </location>
</feature>
<feature type="domain" description="PSP proline-rich" evidence="2">
    <location>
        <begin position="306"/>
        <end position="359"/>
    </location>
</feature>
<accession>A0A9W7XSD2</accession>
<dbReference type="Pfam" id="PF04046">
    <property type="entry name" value="PSP"/>
    <property type="match status" value="1"/>
</dbReference>
<feature type="region of interest" description="Disordered" evidence="1">
    <location>
        <begin position="76"/>
        <end position="163"/>
    </location>
</feature>
<name>A0A9W7XSD2_9FUNG</name>
<dbReference type="GO" id="GO:0005634">
    <property type="term" value="C:nucleus"/>
    <property type="evidence" value="ECO:0007669"/>
    <property type="project" value="InterPro"/>
</dbReference>
<dbReference type="PANTHER" id="PTHR12785">
    <property type="entry name" value="SPLICING FACTOR 3B"/>
    <property type="match status" value="1"/>
</dbReference>
<feature type="compositionally biased region" description="Low complexity" evidence="1">
    <location>
        <begin position="621"/>
        <end position="632"/>
    </location>
</feature>
<dbReference type="EMBL" id="JANBOH010000004">
    <property type="protein sequence ID" value="KAJ1648520.1"/>
    <property type="molecule type" value="Genomic_DNA"/>
</dbReference>
<dbReference type="SMART" id="SM00581">
    <property type="entry name" value="PSP"/>
    <property type="match status" value="1"/>
</dbReference>
<dbReference type="PANTHER" id="PTHR12785:SF6">
    <property type="entry name" value="SPLICING FACTOR 3B SUBUNIT 2"/>
    <property type="match status" value="1"/>
</dbReference>
<evidence type="ECO:0000313" key="3">
    <source>
        <dbReference type="EMBL" id="KAJ1648520.1"/>
    </source>
</evidence>
<feature type="compositionally biased region" description="Acidic residues" evidence="1">
    <location>
        <begin position="80"/>
        <end position="90"/>
    </location>
</feature>
<dbReference type="Pfam" id="PF04037">
    <property type="entry name" value="DUF382"/>
    <property type="match status" value="1"/>
</dbReference>
<keyword evidence="4" id="KW-1185">Reference proteome</keyword>
<feature type="compositionally biased region" description="Basic and acidic residues" evidence="1">
    <location>
        <begin position="91"/>
        <end position="107"/>
    </location>
</feature>
<dbReference type="AlphaFoldDB" id="A0A9W7XSD2"/>
<evidence type="ECO:0000256" key="1">
    <source>
        <dbReference type="SAM" id="MobiDB-lite"/>
    </source>
</evidence>
<comment type="caution">
    <text evidence="3">The sequence shown here is derived from an EMBL/GenBank/DDBJ whole genome shotgun (WGS) entry which is preliminary data.</text>
</comment>
<sequence>MSLAASKRKKKSRADKLVAAEQRTTKLASLISDTDKPSELEDVTIEYVEQPQPDLETPAFAEFSEVFSHFAKNAAKSFGADEENDQEDTDDKDKKKLSESGKTRTELEMTMMDDDSDVDMNTISQDESESYSGNGGSDSAREDDGENKAKGSSRLSRKQKKKNRITIAELKQLAPRPEVVEWTDTSAQDPKLLVTLKGLRNTVPVPIHWSQKKKYLQYKRGMEKPPFELPDFIKATGIMEMREAIQDKEDENKAKTTARERMRPKMNKLTLDYQRLHDAFFRFQTPPKHLTAHGDLFYEGKENDSTFNFTPGVLSDSLRAALSIPPLAPPPWLLNMQRYGPPPSYPNMVIPGLNAPIPPGAQWGFHPGGWGRPPVDEFGRPLYGDVFAANAHDPNAAHLLVDGSAQPAIIASALTGPRKYWGDLEAESSEEEEEEEESDEDKEEGSGGSDEEMQSGSDKEDVAVRKHAKHGVSANTVRLTDEQIRGGIASIASGLETPSVLQLRKQTAADESVERKSLYTVLPEQATAKLEGIMGSQFTYDMSSALDPSKTAGKKAKPVGKGVDIALDASELEGLDEEALKAKYEEAAYGASIGSGVQNHEDLSDMVAEHAATQARKRKTNASSSGTGNASSSRKKAKDFKF</sequence>
<gene>
    <name evidence="3" type="ORF">LPJ64_000218</name>
</gene>
<dbReference type="InterPro" id="IPR006568">
    <property type="entry name" value="PSP_pro-rich"/>
</dbReference>
<dbReference type="InterPro" id="IPR007180">
    <property type="entry name" value="DUF382"/>
</dbReference>